<name>A0A382CRH6_9ZZZZ</name>
<proteinExistence type="predicted"/>
<evidence type="ECO:0000313" key="1">
    <source>
        <dbReference type="EMBL" id="SVB27887.1"/>
    </source>
</evidence>
<accession>A0A382CRH6</accession>
<protein>
    <submittedName>
        <fullName evidence="1">Uncharacterized protein</fullName>
    </submittedName>
</protein>
<dbReference type="AlphaFoldDB" id="A0A382CRH6"/>
<gene>
    <name evidence="1" type="ORF">METZ01_LOCUS180741</name>
</gene>
<organism evidence="1">
    <name type="scientific">marine metagenome</name>
    <dbReference type="NCBI Taxonomy" id="408172"/>
    <lineage>
        <taxon>unclassified sequences</taxon>
        <taxon>metagenomes</taxon>
        <taxon>ecological metagenomes</taxon>
    </lineage>
</organism>
<feature type="non-terminal residue" evidence="1">
    <location>
        <position position="1"/>
    </location>
</feature>
<dbReference type="EMBL" id="UINC01035455">
    <property type="protein sequence ID" value="SVB27887.1"/>
    <property type="molecule type" value="Genomic_DNA"/>
</dbReference>
<sequence length="68" mass="7874">PTRAEMDAKLVELKAEYDAQEYARNRKAEYPSWGTQLNKIYDDGVTKWKSEMVDPVKAKWPKDNSGPK</sequence>
<reference evidence="1" key="1">
    <citation type="submission" date="2018-05" db="EMBL/GenBank/DDBJ databases">
        <authorList>
            <person name="Lanie J.A."/>
            <person name="Ng W.-L."/>
            <person name="Kazmierczak K.M."/>
            <person name="Andrzejewski T.M."/>
            <person name="Davidsen T.M."/>
            <person name="Wayne K.J."/>
            <person name="Tettelin H."/>
            <person name="Glass J.I."/>
            <person name="Rusch D."/>
            <person name="Podicherti R."/>
            <person name="Tsui H.-C.T."/>
            <person name="Winkler M.E."/>
        </authorList>
    </citation>
    <scope>NUCLEOTIDE SEQUENCE</scope>
</reference>